<dbReference type="SUPFAM" id="SSF55031">
    <property type="entry name" value="Bacterial exopeptidase dimerisation domain"/>
    <property type="match status" value="1"/>
</dbReference>
<dbReference type="Gene3D" id="3.30.70.360">
    <property type="match status" value="1"/>
</dbReference>
<evidence type="ECO:0000256" key="3">
    <source>
        <dbReference type="ARBA" id="ARBA00023242"/>
    </source>
</evidence>
<dbReference type="SUPFAM" id="SSF53187">
    <property type="entry name" value="Zn-dependent exopeptidases"/>
    <property type="match status" value="1"/>
</dbReference>
<dbReference type="GO" id="GO:0016813">
    <property type="term" value="F:hydrolase activity, acting on carbon-nitrogen (but not peptide) bonds, in linear amidines"/>
    <property type="evidence" value="ECO:0007669"/>
    <property type="project" value="InterPro"/>
</dbReference>
<dbReference type="Gene3D" id="3.40.630.10">
    <property type="entry name" value="Zn peptidases"/>
    <property type="match status" value="1"/>
</dbReference>
<gene>
    <name evidence="5" type="ORF">KAF25_005485</name>
</gene>
<evidence type="ECO:0000256" key="2">
    <source>
        <dbReference type="ARBA" id="ARBA00022801"/>
    </source>
</evidence>
<comment type="similarity">
    <text evidence="1">Belongs to the peptidase M20A family.</text>
</comment>
<name>A0A9P7KSZ1_9HYPO</name>
<dbReference type="PANTHER" id="PTHR32494">
    <property type="entry name" value="ALLANTOATE DEIMINASE-RELATED"/>
    <property type="match status" value="1"/>
</dbReference>
<dbReference type="GO" id="GO:0008270">
    <property type="term" value="F:zinc ion binding"/>
    <property type="evidence" value="ECO:0007669"/>
    <property type="project" value="InterPro"/>
</dbReference>
<dbReference type="Proteomes" id="UP000782241">
    <property type="component" value="Unassembled WGS sequence"/>
</dbReference>
<evidence type="ECO:0000313" key="5">
    <source>
        <dbReference type="EMBL" id="KAG5661363.1"/>
    </source>
</evidence>
<dbReference type="InterPro" id="IPR007219">
    <property type="entry name" value="XnlR_reg_dom"/>
</dbReference>
<reference evidence="5" key="1">
    <citation type="submission" date="2021-04" db="EMBL/GenBank/DDBJ databases">
        <title>Draft genome of Fusarium avenaceum strain F156N33, isolated from an atmospheric sample in Virginia.</title>
        <authorList>
            <person name="Yang S."/>
            <person name="Vinatzer B.A."/>
            <person name="Coleman J."/>
        </authorList>
    </citation>
    <scope>NUCLEOTIDE SEQUENCE</scope>
    <source>
        <strain evidence="5">F156N33</strain>
    </source>
</reference>
<keyword evidence="2" id="KW-0378">Hydrolase</keyword>
<keyword evidence="6" id="KW-1185">Reference proteome</keyword>
<evidence type="ECO:0000313" key="6">
    <source>
        <dbReference type="Proteomes" id="UP000782241"/>
    </source>
</evidence>
<dbReference type="GO" id="GO:0003677">
    <property type="term" value="F:DNA binding"/>
    <property type="evidence" value="ECO:0007669"/>
    <property type="project" value="InterPro"/>
</dbReference>
<dbReference type="CDD" id="cd12148">
    <property type="entry name" value="fungal_TF_MHR"/>
    <property type="match status" value="1"/>
</dbReference>
<dbReference type="GO" id="GO:0006351">
    <property type="term" value="P:DNA-templated transcription"/>
    <property type="evidence" value="ECO:0007669"/>
    <property type="project" value="InterPro"/>
</dbReference>
<dbReference type="InterPro" id="IPR036264">
    <property type="entry name" value="Bact_exopeptidase_dim_dom"/>
</dbReference>
<dbReference type="EMBL" id="JAGPUO010000007">
    <property type="protein sequence ID" value="KAG5661363.1"/>
    <property type="molecule type" value="Genomic_DNA"/>
</dbReference>
<dbReference type="AlphaFoldDB" id="A0A9P7KSZ1"/>
<dbReference type="Pfam" id="PF04082">
    <property type="entry name" value="Fungal_trans"/>
    <property type="match status" value="1"/>
</dbReference>
<dbReference type="PANTHER" id="PTHR32494:SF5">
    <property type="entry name" value="ALLANTOATE AMIDOHYDROLASE"/>
    <property type="match status" value="1"/>
</dbReference>
<dbReference type="NCBIfam" id="TIGR01879">
    <property type="entry name" value="hydantase"/>
    <property type="match status" value="1"/>
</dbReference>
<feature type="domain" description="Xylanolytic transcriptional activator regulatory" evidence="4">
    <location>
        <begin position="783"/>
        <end position="855"/>
    </location>
</feature>
<evidence type="ECO:0000259" key="4">
    <source>
        <dbReference type="SMART" id="SM00906"/>
    </source>
</evidence>
<sequence>MGSIDHLPPFRISEARLAESLHDSCQIGAAHRYGKATTETGMARLSLDDSDKQVRDWFMTYAKSLKCKTFVDQMGNLFAIRPGKNNDLPPVMMGSHLDTQPTGGRYDGILGVISGLEVLRTLNDNNFETEGPIGVVNWTNEEGARFPKMAVSSGVWADAIPLETAWDLKEVLVANPKSMKEELDRIGYCGEHPASYLSNPFAAHFELHIEQGPILEDEGLKIGAVHGVQAFKWFNMTVKGRDSHAGTTPLYARKDPVLCATKMIVAANTIAKKFEGLATTGIFTTDPGTVNTMAHTVTFTLDVRHTKDEILAKMVQECEEEFLRISQDDSEKGCEVDWELLVDSPAVSFSKECISVVEASAADVCATLPQNSAGKLWRPMISGAGHDSCYTNRRCPTSMIFTPTRSGISHNPTEYCSPEDCALGASVLLGAVLRDNAFARQTSGSANLSLDQVHVEPSRLPSIPHNPGQYDEYGDRSTPHLAEHDREATAVGLTPLMSHDIFSAGADINWNLSVEQDGVDDHGQTFDFFADGESLNLVPIEDQTPPDIYRDSGMSITSTDPPDGLTNTFERLSFDQRPNYSTSLIGYSNESDPFSLNHFPYASTNEVDFFRVTYRKQQPLEDQTHGQTHTPVHFLQSHTETSDKGQNTVQGCMSSLDDRDNLEKLVDRVTGVALVKLYFRFVFESLPILSRSLVFQDLDAFVAESSTGLLAGIYALALPFTPWDEKLCLDSAYSKPDINDLWQVSYTCLQKELHFPRLSTIQIYLLLLNHTPFDAVCVENPFVWSLAASMLAMAQSLGLNVDPTGWKLPAWEVRLRRRLWWAVYVEYTWRSVTHGRASMISDDDCDVSPLKPEDFMVELAVDVPEYIQDRSSDYFIHFCSLTEIVSQVCRKFL</sequence>
<dbReference type="Pfam" id="PF01546">
    <property type="entry name" value="Peptidase_M20"/>
    <property type="match status" value="1"/>
</dbReference>
<dbReference type="InterPro" id="IPR010158">
    <property type="entry name" value="Amidase_Cbmase"/>
</dbReference>
<evidence type="ECO:0000256" key="1">
    <source>
        <dbReference type="ARBA" id="ARBA00006247"/>
    </source>
</evidence>
<proteinExistence type="inferred from homology"/>
<dbReference type="InterPro" id="IPR002933">
    <property type="entry name" value="Peptidase_M20"/>
</dbReference>
<dbReference type="SMART" id="SM00906">
    <property type="entry name" value="Fungal_trans"/>
    <property type="match status" value="1"/>
</dbReference>
<organism evidence="5 6">
    <name type="scientific">Fusarium avenaceum</name>
    <dbReference type="NCBI Taxonomy" id="40199"/>
    <lineage>
        <taxon>Eukaryota</taxon>
        <taxon>Fungi</taxon>
        <taxon>Dikarya</taxon>
        <taxon>Ascomycota</taxon>
        <taxon>Pezizomycotina</taxon>
        <taxon>Sordariomycetes</taxon>
        <taxon>Hypocreomycetidae</taxon>
        <taxon>Hypocreales</taxon>
        <taxon>Nectriaceae</taxon>
        <taxon>Fusarium</taxon>
        <taxon>Fusarium tricinctum species complex</taxon>
    </lineage>
</organism>
<dbReference type="CDD" id="cd03884">
    <property type="entry name" value="M20_bAS"/>
    <property type="match status" value="1"/>
</dbReference>
<keyword evidence="3" id="KW-0539">Nucleus</keyword>
<comment type="caution">
    <text evidence="5">The sequence shown here is derived from an EMBL/GenBank/DDBJ whole genome shotgun (WGS) entry which is preliminary data.</text>
</comment>
<protein>
    <recommendedName>
        <fullName evidence="4">Xylanolytic transcriptional activator regulatory domain-containing protein</fullName>
    </recommendedName>
</protein>
<accession>A0A9P7KSZ1</accession>